<sequence>MPRQHFSPSRRQPHHLSFRSISTTSRLSSDPSLSFPINPALPDSVKDALAGAVKPDTQIRHQRAVKEFLTWADSKSLLADEVLPATEATLLEYAATFSGRLAGGTVRAKISALKTWHTSHGHAWQGGDLLRKVLTGVERKAPASSHRPERPGVSEGMMNILHSAFSHSNRGLHHASNTGSKVAFLGQMRLGEL</sequence>
<evidence type="ECO:0000256" key="1">
    <source>
        <dbReference type="ARBA" id="ARBA00023125"/>
    </source>
</evidence>
<accession>A0A4S8LXR2</accession>
<evidence type="ECO:0008006" key="4">
    <source>
        <dbReference type="Google" id="ProtNLM"/>
    </source>
</evidence>
<organism evidence="2 3">
    <name type="scientific">Dendrothele bispora (strain CBS 962.96)</name>
    <dbReference type="NCBI Taxonomy" id="1314807"/>
    <lineage>
        <taxon>Eukaryota</taxon>
        <taxon>Fungi</taxon>
        <taxon>Dikarya</taxon>
        <taxon>Basidiomycota</taxon>
        <taxon>Agaricomycotina</taxon>
        <taxon>Agaricomycetes</taxon>
        <taxon>Agaricomycetidae</taxon>
        <taxon>Agaricales</taxon>
        <taxon>Agaricales incertae sedis</taxon>
        <taxon>Dendrothele</taxon>
    </lineage>
</organism>
<dbReference type="SUPFAM" id="SSF47823">
    <property type="entry name" value="lambda integrase-like, N-terminal domain"/>
    <property type="match status" value="1"/>
</dbReference>
<dbReference type="Proteomes" id="UP000297245">
    <property type="component" value="Unassembled WGS sequence"/>
</dbReference>
<dbReference type="Gene3D" id="1.10.150.130">
    <property type="match status" value="1"/>
</dbReference>
<gene>
    <name evidence="2" type="ORF">K435DRAFT_669175</name>
</gene>
<dbReference type="GO" id="GO:0003677">
    <property type="term" value="F:DNA binding"/>
    <property type="evidence" value="ECO:0007669"/>
    <property type="project" value="UniProtKB-KW"/>
</dbReference>
<evidence type="ECO:0000313" key="3">
    <source>
        <dbReference type="Proteomes" id="UP000297245"/>
    </source>
</evidence>
<dbReference type="AlphaFoldDB" id="A0A4S8LXR2"/>
<evidence type="ECO:0000313" key="2">
    <source>
        <dbReference type="EMBL" id="THU94003.1"/>
    </source>
</evidence>
<feature type="non-terminal residue" evidence="2">
    <location>
        <position position="193"/>
    </location>
</feature>
<keyword evidence="1" id="KW-0238">DNA-binding</keyword>
<dbReference type="EMBL" id="ML179234">
    <property type="protein sequence ID" value="THU94003.1"/>
    <property type="molecule type" value="Genomic_DNA"/>
</dbReference>
<dbReference type="OrthoDB" id="3254696at2759"/>
<proteinExistence type="predicted"/>
<dbReference type="InterPro" id="IPR010998">
    <property type="entry name" value="Integrase_recombinase_N"/>
</dbReference>
<reference evidence="2 3" key="1">
    <citation type="journal article" date="2019" name="Nat. Ecol. Evol.">
        <title>Megaphylogeny resolves global patterns of mushroom evolution.</title>
        <authorList>
            <person name="Varga T."/>
            <person name="Krizsan K."/>
            <person name="Foldi C."/>
            <person name="Dima B."/>
            <person name="Sanchez-Garcia M."/>
            <person name="Sanchez-Ramirez S."/>
            <person name="Szollosi G.J."/>
            <person name="Szarkandi J.G."/>
            <person name="Papp V."/>
            <person name="Albert L."/>
            <person name="Andreopoulos W."/>
            <person name="Angelini C."/>
            <person name="Antonin V."/>
            <person name="Barry K.W."/>
            <person name="Bougher N.L."/>
            <person name="Buchanan P."/>
            <person name="Buyck B."/>
            <person name="Bense V."/>
            <person name="Catcheside P."/>
            <person name="Chovatia M."/>
            <person name="Cooper J."/>
            <person name="Damon W."/>
            <person name="Desjardin D."/>
            <person name="Finy P."/>
            <person name="Geml J."/>
            <person name="Haridas S."/>
            <person name="Hughes K."/>
            <person name="Justo A."/>
            <person name="Karasinski D."/>
            <person name="Kautmanova I."/>
            <person name="Kiss B."/>
            <person name="Kocsube S."/>
            <person name="Kotiranta H."/>
            <person name="LaButti K.M."/>
            <person name="Lechner B.E."/>
            <person name="Liimatainen K."/>
            <person name="Lipzen A."/>
            <person name="Lukacs Z."/>
            <person name="Mihaltcheva S."/>
            <person name="Morgado L.N."/>
            <person name="Niskanen T."/>
            <person name="Noordeloos M.E."/>
            <person name="Ohm R.A."/>
            <person name="Ortiz-Santana B."/>
            <person name="Ovrebo C."/>
            <person name="Racz N."/>
            <person name="Riley R."/>
            <person name="Savchenko A."/>
            <person name="Shiryaev A."/>
            <person name="Soop K."/>
            <person name="Spirin V."/>
            <person name="Szebenyi C."/>
            <person name="Tomsovsky M."/>
            <person name="Tulloss R.E."/>
            <person name="Uehling J."/>
            <person name="Grigoriev I.V."/>
            <person name="Vagvolgyi C."/>
            <person name="Papp T."/>
            <person name="Martin F.M."/>
            <person name="Miettinen O."/>
            <person name="Hibbett D.S."/>
            <person name="Nagy L.G."/>
        </authorList>
    </citation>
    <scope>NUCLEOTIDE SEQUENCE [LARGE SCALE GENOMIC DNA]</scope>
    <source>
        <strain evidence="2 3">CBS 962.96</strain>
    </source>
</reference>
<protein>
    <recommendedName>
        <fullName evidence="4">Core-binding (CB) domain-containing protein</fullName>
    </recommendedName>
</protein>
<keyword evidence="3" id="KW-1185">Reference proteome</keyword>
<name>A0A4S8LXR2_DENBC</name>